<keyword evidence="2" id="KW-1185">Reference proteome</keyword>
<evidence type="ECO:0008006" key="3">
    <source>
        <dbReference type="Google" id="ProtNLM"/>
    </source>
</evidence>
<gene>
    <name evidence="1" type="ORF">GCM10007291_07410</name>
</gene>
<reference evidence="2" key="1">
    <citation type="journal article" date="2019" name="Int. J. Syst. Evol. Microbiol.">
        <title>The Global Catalogue of Microorganisms (GCM) 10K type strain sequencing project: providing services to taxonomists for standard genome sequencing and annotation.</title>
        <authorList>
            <consortium name="The Broad Institute Genomics Platform"/>
            <consortium name="The Broad Institute Genome Sequencing Center for Infectious Disease"/>
            <person name="Wu L."/>
            <person name="Ma J."/>
        </authorList>
    </citation>
    <scope>NUCLEOTIDE SEQUENCE [LARGE SCALE GENOMIC DNA]</scope>
    <source>
        <strain evidence="2">KCTC 23298</strain>
    </source>
</reference>
<comment type="caution">
    <text evidence="1">The sequence shown here is derived from an EMBL/GenBank/DDBJ whole genome shotgun (WGS) entry which is preliminary data.</text>
</comment>
<dbReference type="RefSeq" id="WP_189380206.1">
    <property type="nucleotide sequence ID" value="NZ_BMYI01000001.1"/>
</dbReference>
<organism evidence="1 2">
    <name type="scientific">Gemmobacter nanjingensis</name>
    <dbReference type="NCBI Taxonomy" id="488454"/>
    <lineage>
        <taxon>Bacteria</taxon>
        <taxon>Pseudomonadati</taxon>
        <taxon>Pseudomonadota</taxon>
        <taxon>Alphaproteobacteria</taxon>
        <taxon>Rhodobacterales</taxon>
        <taxon>Paracoccaceae</taxon>
        <taxon>Gemmobacter</taxon>
    </lineage>
</organism>
<sequence>MSQTPRQFISTLGGYRAVAKRLRVSATTMHGYMVAGLLPPKWYSALLALAAERAVEPPSRDLFSFEALPPPEQKQDVA</sequence>
<accession>A0ABQ3F857</accession>
<proteinExistence type="predicted"/>
<evidence type="ECO:0000313" key="1">
    <source>
        <dbReference type="EMBL" id="GHC12649.1"/>
    </source>
</evidence>
<evidence type="ECO:0000313" key="2">
    <source>
        <dbReference type="Proteomes" id="UP000658305"/>
    </source>
</evidence>
<dbReference type="EMBL" id="BMYI01000001">
    <property type="protein sequence ID" value="GHC12649.1"/>
    <property type="molecule type" value="Genomic_DNA"/>
</dbReference>
<name>A0ABQ3F857_9RHOB</name>
<protein>
    <recommendedName>
        <fullName evidence="3">XRE family transcriptional regulator</fullName>
    </recommendedName>
</protein>
<dbReference type="Proteomes" id="UP000658305">
    <property type="component" value="Unassembled WGS sequence"/>
</dbReference>